<dbReference type="EMBL" id="CAACVG010014480">
    <property type="protein sequence ID" value="VEN63253.1"/>
    <property type="molecule type" value="Genomic_DNA"/>
</dbReference>
<dbReference type="OrthoDB" id="6681908at2759"/>
<organism evidence="1 2">
    <name type="scientific">Callosobruchus maculatus</name>
    <name type="common">Southern cowpea weevil</name>
    <name type="synonym">Pulse bruchid</name>
    <dbReference type="NCBI Taxonomy" id="64391"/>
    <lineage>
        <taxon>Eukaryota</taxon>
        <taxon>Metazoa</taxon>
        <taxon>Ecdysozoa</taxon>
        <taxon>Arthropoda</taxon>
        <taxon>Hexapoda</taxon>
        <taxon>Insecta</taxon>
        <taxon>Pterygota</taxon>
        <taxon>Neoptera</taxon>
        <taxon>Endopterygota</taxon>
        <taxon>Coleoptera</taxon>
        <taxon>Polyphaga</taxon>
        <taxon>Cucujiformia</taxon>
        <taxon>Chrysomeloidea</taxon>
        <taxon>Chrysomelidae</taxon>
        <taxon>Bruchinae</taxon>
        <taxon>Bruchini</taxon>
        <taxon>Callosobruchus</taxon>
    </lineage>
</organism>
<sequence length="197" mass="23331">MNLLFQNVLSLFILHRHLQRVVETIRVHQHCSKSSCFNSLQVTYPLFSKERVEFQYFVKFEETEKEVAKLNIVDRQMLFSFKRKKENTDTFDWLKDALSELLTYVLRDFEEKDRVGLIIKHEEDQTKMATFPISLKNHLEASVIIDTLNSIARIKGLLIAEERMFLQVIRIRIPAFYKKLSQKDLLSVGCTDILSWM</sequence>
<dbReference type="Proteomes" id="UP000410492">
    <property type="component" value="Unassembled WGS sequence"/>
</dbReference>
<protein>
    <submittedName>
        <fullName evidence="1">Uncharacterized protein</fullName>
    </submittedName>
</protein>
<evidence type="ECO:0000313" key="2">
    <source>
        <dbReference type="Proteomes" id="UP000410492"/>
    </source>
</evidence>
<name>A0A653DSN3_CALMS</name>
<reference evidence="1 2" key="1">
    <citation type="submission" date="2019-01" db="EMBL/GenBank/DDBJ databases">
        <authorList>
            <person name="Sayadi A."/>
        </authorList>
    </citation>
    <scope>NUCLEOTIDE SEQUENCE [LARGE SCALE GENOMIC DNA]</scope>
</reference>
<keyword evidence="2" id="KW-1185">Reference proteome</keyword>
<evidence type="ECO:0000313" key="1">
    <source>
        <dbReference type="EMBL" id="VEN63253.1"/>
    </source>
</evidence>
<accession>A0A653DSN3</accession>
<proteinExistence type="predicted"/>
<dbReference type="AlphaFoldDB" id="A0A653DSN3"/>
<gene>
    <name evidence="1" type="ORF">CALMAC_LOCUS20131</name>
</gene>